<feature type="transmembrane region" description="Helical" evidence="6">
    <location>
        <begin position="89"/>
        <end position="106"/>
    </location>
</feature>
<dbReference type="AlphaFoldDB" id="A0A5C5FXY6"/>
<feature type="domain" description="EXS" evidence="7">
    <location>
        <begin position="209"/>
        <end position="566"/>
    </location>
</feature>
<organism evidence="8 9">
    <name type="scientific">Rhodotorula diobovata</name>
    <dbReference type="NCBI Taxonomy" id="5288"/>
    <lineage>
        <taxon>Eukaryota</taxon>
        <taxon>Fungi</taxon>
        <taxon>Dikarya</taxon>
        <taxon>Basidiomycota</taxon>
        <taxon>Pucciniomycotina</taxon>
        <taxon>Microbotryomycetes</taxon>
        <taxon>Sporidiobolales</taxon>
        <taxon>Sporidiobolaceae</taxon>
        <taxon>Rhodotorula</taxon>
    </lineage>
</organism>
<accession>A0A5C5FXY6</accession>
<feature type="compositionally biased region" description="Pro residues" evidence="5">
    <location>
        <begin position="425"/>
        <end position="440"/>
    </location>
</feature>
<feature type="transmembrane region" description="Helical" evidence="6">
    <location>
        <begin position="126"/>
        <end position="146"/>
    </location>
</feature>
<feature type="region of interest" description="Disordered" evidence="5">
    <location>
        <begin position="359"/>
        <end position="378"/>
    </location>
</feature>
<dbReference type="Proteomes" id="UP000311382">
    <property type="component" value="Unassembled WGS sequence"/>
</dbReference>
<feature type="region of interest" description="Disordered" evidence="5">
    <location>
        <begin position="544"/>
        <end position="578"/>
    </location>
</feature>
<evidence type="ECO:0000313" key="8">
    <source>
        <dbReference type="EMBL" id="TNY21737.1"/>
    </source>
</evidence>
<dbReference type="OrthoDB" id="2159384at2759"/>
<feature type="compositionally biased region" description="Low complexity" evidence="5">
    <location>
        <begin position="360"/>
        <end position="378"/>
    </location>
</feature>
<dbReference type="PANTHER" id="PTHR10783">
    <property type="entry name" value="XENOTROPIC AND POLYTROPIC RETROVIRUS RECEPTOR 1-RELATED"/>
    <property type="match status" value="1"/>
</dbReference>
<comment type="caution">
    <text evidence="8">The sequence shown here is derived from an EMBL/GenBank/DDBJ whole genome shotgun (WGS) entry which is preliminary data.</text>
</comment>
<gene>
    <name evidence="8" type="ORF">DMC30DRAFT_445943</name>
</gene>
<keyword evidence="4 6" id="KW-0472">Membrane</keyword>
<evidence type="ECO:0000259" key="7">
    <source>
        <dbReference type="PROSITE" id="PS51380"/>
    </source>
</evidence>
<keyword evidence="3 6" id="KW-1133">Transmembrane helix</keyword>
<keyword evidence="9" id="KW-1185">Reference proteome</keyword>
<dbReference type="EMBL" id="SOZI01000038">
    <property type="protein sequence ID" value="TNY21737.1"/>
    <property type="molecule type" value="Genomic_DNA"/>
</dbReference>
<dbReference type="STRING" id="5288.A0A5C5FXY6"/>
<proteinExistence type="predicted"/>
<feature type="region of interest" description="Disordered" evidence="5">
    <location>
        <begin position="629"/>
        <end position="651"/>
    </location>
</feature>
<feature type="transmembrane region" description="Helical" evidence="6">
    <location>
        <begin position="294"/>
        <end position="312"/>
    </location>
</feature>
<evidence type="ECO:0000313" key="9">
    <source>
        <dbReference type="Proteomes" id="UP000311382"/>
    </source>
</evidence>
<evidence type="ECO:0000256" key="5">
    <source>
        <dbReference type="SAM" id="MobiDB-lite"/>
    </source>
</evidence>
<feature type="transmembrane region" description="Helical" evidence="6">
    <location>
        <begin position="25"/>
        <end position="46"/>
    </location>
</feature>
<evidence type="ECO:0000256" key="4">
    <source>
        <dbReference type="ARBA" id="ARBA00023136"/>
    </source>
</evidence>
<feature type="region of interest" description="Disordered" evidence="5">
    <location>
        <begin position="416"/>
        <end position="463"/>
    </location>
</feature>
<evidence type="ECO:0000256" key="3">
    <source>
        <dbReference type="ARBA" id="ARBA00022989"/>
    </source>
</evidence>
<evidence type="ECO:0000256" key="1">
    <source>
        <dbReference type="ARBA" id="ARBA00004141"/>
    </source>
</evidence>
<dbReference type="PANTHER" id="PTHR10783:SF46">
    <property type="entry name" value="PROTEIN ERD1 HOMOLOG 2"/>
    <property type="match status" value="1"/>
</dbReference>
<feature type="compositionally biased region" description="Gly residues" evidence="5">
    <location>
        <begin position="545"/>
        <end position="555"/>
    </location>
</feature>
<dbReference type="PROSITE" id="PS51380">
    <property type="entry name" value="EXS"/>
    <property type="match status" value="1"/>
</dbReference>
<keyword evidence="2 6" id="KW-0812">Transmembrane</keyword>
<dbReference type="GO" id="GO:0005737">
    <property type="term" value="C:cytoplasm"/>
    <property type="evidence" value="ECO:0007669"/>
    <property type="project" value="TreeGrafter"/>
</dbReference>
<evidence type="ECO:0000256" key="2">
    <source>
        <dbReference type="ARBA" id="ARBA00022692"/>
    </source>
</evidence>
<sequence length="651" mass="68317">MDIDSPMMHAGSGQELSDFGLRYPLPLRIVALSAVTALGFASNLHLLTKLGIDTAHVLDIRLELAQPTPAGAPPPPLPHVHPSTLYPPVYTLALSTLAWTGLGWLVHRSLTGAAHPDPALVVHYRLAPVALALAVVAALCWPANVLHRPARFRLLRALRRIVTPKLNAHVPFCDIILADILTSSAKVLGDVWLAGCLVLTGEGVSGVAGDACKRVWGVPLMTSLPYLFRFRQCLSEVYTRSTPTPRRSLLNALKYATAFPVIALSAMQTVIGDPFDGDEEVHEAGERWIGRTTLFNLWILAVLINSMYSFWWDVTNDWGLSLLSRSGWSSSPAVSYAFINPPPASAHATTHAHIGARGVATGSTHAASSSGHGRARSLIAPGHGHSLAAAAAAAAAAGSAGDAPLLRLDAHDHAHSHPLASTTFPPAPSRPHTPTPPSPKPASLSPLHAHRGHSHSRAFSTSSSPNLTFPFLRPILLLPDPWVYYLAIALDLLLRLTWSLKLSSHLHSAQEVESGVFAVEALEVVRRWMWVFLRVEWEAVRKGAGNDGAGTGVGPPSGLAWMDAKGGDGGGGGGGAEGRLRALNGGGGGGGDAHVDEYELGGVNGGGGGGGKGKGRALDPIGAGDEEEALGLLPPNGYGHGRGAVREGELI</sequence>
<dbReference type="GO" id="GO:0016020">
    <property type="term" value="C:membrane"/>
    <property type="evidence" value="ECO:0007669"/>
    <property type="project" value="UniProtKB-SubCell"/>
</dbReference>
<dbReference type="InterPro" id="IPR004342">
    <property type="entry name" value="EXS_C"/>
</dbReference>
<name>A0A5C5FXY6_9BASI</name>
<feature type="compositionally biased region" description="Gly residues" evidence="5">
    <location>
        <begin position="567"/>
        <end position="577"/>
    </location>
</feature>
<dbReference type="Pfam" id="PF03124">
    <property type="entry name" value="EXS"/>
    <property type="match status" value="1"/>
</dbReference>
<comment type="subcellular location">
    <subcellularLocation>
        <location evidence="1">Membrane</location>
        <topology evidence="1">Multi-pass membrane protein</topology>
    </subcellularLocation>
</comment>
<evidence type="ECO:0000256" key="6">
    <source>
        <dbReference type="SAM" id="Phobius"/>
    </source>
</evidence>
<reference evidence="8 9" key="1">
    <citation type="submission" date="2019-03" db="EMBL/GenBank/DDBJ databases">
        <title>Rhodosporidium diobovatum UCD-FST 08-225 genome sequencing, assembly, and annotation.</title>
        <authorList>
            <person name="Fakankun I.U."/>
            <person name="Fristensky B."/>
            <person name="Levin D.B."/>
        </authorList>
    </citation>
    <scope>NUCLEOTIDE SEQUENCE [LARGE SCALE GENOMIC DNA]</scope>
    <source>
        <strain evidence="8 9">UCD-FST 08-225</strain>
    </source>
</reference>
<protein>
    <submittedName>
        <fullName evidence="8">EXS family-domain-containing protein</fullName>
    </submittedName>
</protein>